<reference evidence="2" key="1">
    <citation type="journal article" date="2014" name="Int. J. Syst. Evol. Microbiol.">
        <title>Complete genome sequence of Corynebacterium casei LMG S-19264T (=DSM 44701T), isolated from a smear-ripened cheese.</title>
        <authorList>
            <consortium name="US DOE Joint Genome Institute (JGI-PGF)"/>
            <person name="Walter F."/>
            <person name="Albersmeier A."/>
            <person name="Kalinowski J."/>
            <person name="Ruckert C."/>
        </authorList>
    </citation>
    <scope>NUCLEOTIDE SEQUENCE</scope>
    <source>
        <strain evidence="2">KCTC 42650</strain>
    </source>
</reference>
<accession>A0A8J3H1R5</accession>
<organism evidence="2 3">
    <name type="scientific">Seohaeicola zhoushanensis</name>
    <dbReference type="NCBI Taxonomy" id="1569283"/>
    <lineage>
        <taxon>Bacteria</taxon>
        <taxon>Pseudomonadati</taxon>
        <taxon>Pseudomonadota</taxon>
        <taxon>Alphaproteobacteria</taxon>
        <taxon>Rhodobacterales</taxon>
        <taxon>Roseobacteraceae</taxon>
        <taxon>Seohaeicola</taxon>
    </lineage>
</organism>
<feature type="region of interest" description="Disordered" evidence="1">
    <location>
        <begin position="1"/>
        <end position="23"/>
    </location>
</feature>
<comment type="caution">
    <text evidence="2">The sequence shown here is derived from an EMBL/GenBank/DDBJ whole genome shotgun (WGS) entry which is preliminary data.</text>
</comment>
<reference evidence="2" key="2">
    <citation type="submission" date="2020-09" db="EMBL/GenBank/DDBJ databases">
        <authorList>
            <person name="Sun Q."/>
            <person name="Kim S."/>
        </authorList>
    </citation>
    <scope>NUCLEOTIDE SEQUENCE</scope>
    <source>
        <strain evidence="2">KCTC 42650</strain>
    </source>
</reference>
<name>A0A8J3H1R5_9RHOB</name>
<sequence>MPPTTKAKKQDEQPSDVTQVKSSERMVLDYPAPTEMKTFVMPPLEDLKHMFGTETSEAACALFATGLMSLGLEPGPERALMGAISAEEKPTSALESMLLQQLVMTHFASARISLHLNADNKSELNIALGKLLNGTNTTFTKQLEAWRRLKSGPTQTMRIEHVTVNEGGQAIVANMADSGGRRAK</sequence>
<gene>
    <name evidence="2" type="ORF">GCM10017056_39640</name>
</gene>
<evidence type="ECO:0000256" key="1">
    <source>
        <dbReference type="SAM" id="MobiDB-lite"/>
    </source>
</evidence>
<dbReference type="Proteomes" id="UP000626220">
    <property type="component" value="Unassembled WGS sequence"/>
</dbReference>
<proteinExistence type="predicted"/>
<dbReference type="RefSeq" id="WP_189681855.1">
    <property type="nucleotide sequence ID" value="NZ_BNCJ01000015.1"/>
</dbReference>
<dbReference type="EMBL" id="BNCJ01000015">
    <property type="protein sequence ID" value="GHF64425.1"/>
    <property type="molecule type" value="Genomic_DNA"/>
</dbReference>
<dbReference type="AlphaFoldDB" id="A0A8J3H1R5"/>
<evidence type="ECO:0000313" key="2">
    <source>
        <dbReference type="EMBL" id="GHF64425.1"/>
    </source>
</evidence>
<protein>
    <submittedName>
        <fullName evidence="2">Uncharacterized protein</fullName>
    </submittedName>
</protein>
<evidence type="ECO:0000313" key="3">
    <source>
        <dbReference type="Proteomes" id="UP000626220"/>
    </source>
</evidence>
<keyword evidence="3" id="KW-1185">Reference proteome</keyword>